<evidence type="ECO:0000313" key="2">
    <source>
        <dbReference type="Proteomes" id="UP000887320"/>
    </source>
</evidence>
<dbReference type="RefSeq" id="WP_004719666.1">
    <property type="nucleotide sequence ID" value="NZ_AP014630.1"/>
</dbReference>
<comment type="caution">
    <text evidence="1">The sequence shown here is derived from an EMBL/GenBank/DDBJ whole genome shotgun (WGS) entry which is preliminary data.</text>
</comment>
<name>A0A077L5F8_ACIGI</name>
<organism evidence="1 2">
    <name type="scientific">Acinetobacter guillouiae</name>
    <name type="common">Acinetobacter genomosp. 11</name>
    <dbReference type="NCBI Taxonomy" id="106649"/>
    <lineage>
        <taxon>Bacteria</taxon>
        <taxon>Pseudomonadati</taxon>
        <taxon>Pseudomonadota</taxon>
        <taxon>Gammaproteobacteria</taxon>
        <taxon>Moraxellales</taxon>
        <taxon>Moraxellaceae</taxon>
        <taxon>Acinetobacter</taxon>
    </lineage>
</organism>
<protein>
    <submittedName>
        <fullName evidence="1">Uncharacterized protein</fullName>
    </submittedName>
</protein>
<dbReference type="AlphaFoldDB" id="A0A077L5F8"/>
<evidence type="ECO:0000313" key="1">
    <source>
        <dbReference type="EMBL" id="MCF0265564.1"/>
    </source>
</evidence>
<reference evidence="1" key="1">
    <citation type="submission" date="2021-07" db="EMBL/GenBank/DDBJ databases">
        <authorList>
            <person name="Fernandez M."/>
            <person name="Pereira P."/>
            <person name="Torres Tejerizo G.A."/>
            <person name="Gonzalez P."/>
            <person name="Agostini E."/>
        </authorList>
    </citation>
    <scope>NUCLEOTIDE SEQUENCE</scope>
    <source>
        <strain evidence="1">SFC 500-1A</strain>
    </source>
</reference>
<accession>A0A077L5F8</accession>
<dbReference type="GeneID" id="67744533"/>
<sequence>MIFKDHIVRVENIKTMQMLDKAKLDHQVIAMFMTCEGIPLKTSEVTALLKQYEMLGQHKVPAKKAKALLQAKMEHFEDSELPCPAAY</sequence>
<gene>
    <name evidence="1" type="ORF">KW868_14015</name>
</gene>
<dbReference type="EMBL" id="JAHWXT010000004">
    <property type="protein sequence ID" value="MCF0265564.1"/>
    <property type="molecule type" value="Genomic_DNA"/>
</dbReference>
<proteinExistence type="predicted"/>
<dbReference type="KEGG" id="agu:AS4_24740"/>
<dbReference type="Proteomes" id="UP000887320">
    <property type="component" value="Unassembled WGS sequence"/>
</dbReference>
<dbReference type="STRING" id="106649.GCA_000829655_01195"/>